<dbReference type="Pfam" id="PF00483">
    <property type="entry name" value="NTP_transferase"/>
    <property type="match status" value="1"/>
</dbReference>
<dbReference type="PANTHER" id="PTHR46390">
    <property type="entry name" value="MANNOSE-1-PHOSPHATE GUANYLYLTRANSFERASE"/>
    <property type="match status" value="1"/>
</dbReference>
<dbReference type="EMBL" id="CP060782">
    <property type="protein sequence ID" value="QNP46159.1"/>
    <property type="molecule type" value="Genomic_DNA"/>
</dbReference>
<dbReference type="GO" id="GO:0016740">
    <property type="term" value="F:transferase activity"/>
    <property type="evidence" value="ECO:0007669"/>
    <property type="project" value="UniProtKB-KW"/>
</dbReference>
<dbReference type="Proteomes" id="UP000516105">
    <property type="component" value="Chromosome"/>
</dbReference>
<dbReference type="PANTHER" id="PTHR46390:SF1">
    <property type="entry name" value="MANNOSE-1-PHOSPHATE GUANYLYLTRANSFERASE"/>
    <property type="match status" value="1"/>
</dbReference>
<protein>
    <submittedName>
        <fullName evidence="3">NTP transferase domain-containing protein</fullName>
    </submittedName>
</protein>
<name>A0ABX6T8H6_9SPHN</name>
<dbReference type="InterPro" id="IPR029044">
    <property type="entry name" value="Nucleotide-diphossugar_trans"/>
</dbReference>
<dbReference type="SUPFAM" id="SSF53448">
    <property type="entry name" value="Nucleotide-diphospho-sugar transferases"/>
    <property type="match status" value="1"/>
</dbReference>
<keyword evidence="3" id="KW-0808">Transferase</keyword>
<keyword evidence="4" id="KW-1185">Reference proteome</keyword>
<sequence>MKSLVQPVILAGGSGTRLWPISTGNRPKHLLEMVGKGTMVEQTLDRVGDPDLFAPPMIVGAASQADDVGKLAPNARLILEPIPRGSAAAVALAALATDENAIMLVLPSDHYITDPAPLYEAVRRGLPAAEAGHLITFGIEPEQPETGYGYITGGDPIGNGVLEASSFVEKPAKEVAEQLIRSGKAYWNSGMFMFSAAAMRRELQRHAPEIYGAAKAAMERASVEGQGTTPDRDALAGCPVTSIDYAVMEHSDRVAVVPVRLSWSDVGSWAAVFDLAPKDADGNVLGGRAHSLGSRGCLVRSDGPEIVTIGVENLVVIATADHVLVVPLSEAQRVREAAELMKRR</sequence>
<feature type="domain" description="MannoseP isomerase/GMP-like beta-helix" evidence="2">
    <location>
        <begin position="291"/>
        <end position="336"/>
    </location>
</feature>
<dbReference type="InterPro" id="IPR054566">
    <property type="entry name" value="ManC/GMP-like_b-helix"/>
</dbReference>
<evidence type="ECO:0000259" key="1">
    <source>
        <dbReference type="Pfam" id="PF00483"/>
    </source>
</evidence>
<dbReference type="Pfam" id="PF22640">
    <property type="entry name" value="ManC_GMP_beta-helix"/>
    <property type="match status" value="1"/>
</dbReference>
<evidence type="ECO:0000259" key="2">
    <source>
        <dbReference type="Pfam" id="PF22640"/>
    </source>
</evidence>
<dbReference type="Gene3D" id="3.90.550.10">
    <property type="entry name" value="Spore Coat Polysaccharide Biosynthesis Protein SpsA, Chain A"/>
    <property type="match status" value="1"/>
</dbReference>
<reference evidence="3 4" key="1">
    <citation type="submission" date="2020-08" db="EMBL/GenBank/DDBJ databases">
        <title>Genome sequence of Sphingomonas sediminicola KACC 15039T.</title>
        <authorList>
            <person name="Hyun D.-W."/>
            <person name="Bae J.-W."/>
        </authorList>
    </citation>
    <scope>NUCLEOTIDE SEQUENCE [LARGE SCALE GENOMIC DNA]</scope>
    <source>
        <strain evidence="3 4">KACC 15039</strain>
    </source>
</reference>
<dbReference type="CDD" id="cd02509">
    <property type="entry name" value="GDP-M1P_Guanylyltransferase"/>
    <property type="match status" value="1"/>
</dbReference>
<proteinExistence type="predicted"/>
<feature type="domain" description="Nucleotidyl transferase" evidence="1">
    <location>
        <begin position="7"/>
        <end position="280"/>
    </location>
</feature>
<evidence type="ECO:0000313" key="4">
    <source>
        <dbReference type="Proteomes" id="UP000516105"/>
    </source>
</evidence>
<dbReference type="InterPro" id="IPR005835">
    <property type="entry name" value="NTP_transferase_dom"/>
</dbReference>
<evidence type="ECO:0000313" key="3">
    <source>
        <dbReference type="EMBL" id="QNP46159.1"/>
    </source>
</evidence>
<gene>
    <name evidence="3" type="ORF">H9L14_02565</name>
</gene>
<organism evidence="3 4">
    <name type="scientific">Sphingomonas sediminicola</name>
    <dbReference type="NCBI Taxonomy" id="386874"/>
    <lineage>
        <taxon>Bacteria</taxon>
        <taxon>Pseudomonadati</taxon>
        <taxon>Pseudomonadota</taxon>
        <taxon>Alphaproteobacteria</taxon>
        <taxon>Sphingomonadales</taxon>
        <taxon>Sphingomonadaceae</taxon>
        <taxon>Sphingomonas</taxon>
    </lineage>
</organism>
<dbReference type="InterPro" id="IPR051161">
    <property type="entry name" value="Mannose-6P_isomerase_type2"/>
</dbReference>
<dbReference type="RefSeq" id="WP_187709112.1">
    <property type="nucleotide sequence ID" value="NZ_CP060782.1"/>
</dbReference>
<dbReference type="SUPFAM" id="SSF159283">
    <property type="entry name" value="Guanosine diphospho-D-mannose pyrophosphorylase/mannose-6-phosphate isomerase linker domain"/>
    <property type="match status" value="1"/>
</dbReference>
<dbReference type="InterPro" id="IPR049577">
    <property type="entry name" value="GMPP_N"/>
</dbReference>
<accession>A0ABX6T8H6</accession>